<dbReference type="KEGG" id="ehx:EMIHUDRAFT_103681"/>
<feature type="domain" description="Potassium channel tetramerisation-type BTB" evidence="2">
    <location>
        <begin position="2"/>
        <end position="58"/>
    </location>
</feature>
<dbReference type="PaxDb" id="2903-EOD13830"/>
<dbReference type="InterPro" id="IPR011333">
    <property type="entry name" value="SKP1/BTB/POZ_sf"/>
</dbReference>
<dbReference type="Pfam" id="PF02214">
    <property type="entry name" value="BTB_2"/>
    <property type="match status" value="1"/>
</dbReference>
<dbReference type="Proteomes" id="UP000013827">
    <property type="component" value="Unassembled WGS sequence"/>
</dbReference>
<feature type="compositionally biased region" description="Pro residues" evidence="1">
    <location>
        <begin position="221"/>
        <end position="238"/>
    </location>
</feature>
<dbReference type="HOGENOM" id="CLU_1047446_0_0_1"/>
<sequence length="266" mass="28861">MVEVGGVRFATTSATLAKAEYFRKSLKENADKENGSSSASEPRTLFVDRDPDVFRLLLSRALLDAIFYGYVWLLEEVKAAVIDHLGLPAAKAMARPLATDLDSVSAQSRRDLPQAIMATYNRAHPGKPMRARKKREKARLFDVKWASLDAAFDPATGCLPSLFFRKADAAHAAKATAAAAARWSSVQHETCPSRGQPALLKALDAVRGAAAASAARDEDSPPPPTPPPPRPPPPPPPCSQGKGCRPRERLPLSPLEEWAHFMADYD</sequence>
<dbReference type="InterPro" id="IPR003131">
    <property type="entry name" value="T1-type_BTB"/>
</dbReference>
<feature type="compositionally biased region" description="Low complexity" evidence="1">
    <location>
        <begin position="205"/>
        <end position="214"/>
    </location>
</feature>
<dbReference type="SUPFAM" id="SSF54695">
    <property type="entry name" value="POZ domain"/>
    <property type="match status" value="1"/>
</dbReference>
<evidence type="ECO:0000313" key="3">
    <source>
        <dbReference type="EnsemblProtists" id="EOD13830"/>
    </source>
</evidence>
<protein>
    <recommendedName>
        <fullName evidence="2">Potassium channel tetramerisation-type BTB domain-containing protein</fullName>
    </recommendedName>
</protein>
<name>A0A0D3IRE5_EMIH1</name>
<dbReference type="EnsemblProtists" id="EOD13830">
    <property type="protein sequence ID" value="EOD13830"/>
    <property type="gene ID" value="EMIHUDRAFT_103681"/>
</dbReference>
<reference evidence="3" key="2">
    <citation type="submission" date="2024-10" db="UniProtKB">
        <authorList>
            <consortium name="EnsemblProtists"/>
        </authorList>
    </citation>
    <scope>IDENTIFICATION</scope>
</reference>
<reference evidence="4" key="1">
    <citation type="journal article" date="2013" name="Nature">
        <title>Pan genome of the phytoplankton Emiliania underpins its global distribution.</title>
        <authorList>
            <person name="Read B.A."/>
            <person name="Kegel J."/>
            <person name="Klute M.J."/>
            <person name="Kuo A."/>
            <person name="Lefebvre S.C."/>
            <person name="Maumus F."/>
            <person name="Mayer C."/>
            <person name="Miller J."/>
            <person name="Monier A."/>
            <person name="Salamov A."/>
            <person name="Young J."/>
            <person name="Aguilar M."/>
            <person name="Claverie J.M."/>
            <person name="Frickenhaus S."/>
            <person name="Gonzalez K."/>
            <person name="Herman E.K."/>
            <person name="Lin Y.C."/>
            <person name="Napier J."/>
            <person name="Ogata H."/>
            <person name="Sarno A.F."/>
            <person name="Shmutz J."/>
            <person name="Schroeder D."/>
            <person name="de Vargas C."/>
            <person name="Verret F."/>
            <person name="von Dassow P."/>
            <person name="Valentin K."/>
            <person name="Van de Peer Y."/>
            <person name="Wheeler G."/>
            <person name="Dacks J.B."/>
            <person name="Delwiche C.F."/>
            <person name="Dyhrman S.T."/>
            <person name="Glockner G."/>
            <person name="John U."/>
            <person name="Richards T."/>
            <person name="Worden A.Z."/>
            <person name="Zhang X."/>
            <person name="Grigoriev I.V."/>
            <person name="Allen A.E."/>
            <person name="Bidle K."/>
            <person name="Borodovsky M."/>
            <person name="Bowler C."/>
            <person name="Brownlee C."/>
            <person name="Cock J.M."/>
            <person name="Elias M."/>
            <person name="Gladyshev V.N."/>
            <person name="Groth M."/>
            <person name="Guda C."/>
            <person name="Hadaegh A."/>
            <person name="Iglesias-Rodriguez M.D."/>
            <person name="Jenkins J."/>
            <person name="Jones B.M."/>
            <person name="Lawson T."/>
            <person name="Leese F."/>
            <person name="Lindquist E."/>
            <person name="Lobanov A."/>
            <person name="Lomsadze A."/>
            <person name="Malik S.B."/>
            <person name="Marsh M.E."/>
            <person name="Mackinder L."/>
            <person name="Mock T."/>
            <person name="Mueller-Roeber B."/>
            <person name="Pagarete A."/>
            <person name="Parker M."/>
            <person name="Probert I."/>
            <person name="Quesneville H."/>
            <person name="Raines C."/>
            <person name="Rensing S.A."/>
            <person name="Riano-Pachon D.M."/>
            <person name="Richier S."/>
            <person name="Rokitta S."/>
            <person name="Shiraiwa Y."/>
            <person name="Soanes D.M."/>
            <person name="van der Giezen M."/>
            <person name="Wahlund T.M."/>
            <person name="Williams B."/>
            <person name="Wilson W."/>
            <person name="Wolfe G."/>
            <person name="Wurch L.L."/>
        </authorList>
    </citation>
    <scope>NUCLEOTIDE SEQUENCE</scope>
</reference>
<evidence type="ECO:0000256" key="1">
    <source>
        <dbReference type="SAM" id="MobiDB-lite"/>
    </source>
</evidence>
<organism evidence="3 4">
    <name type="scientific">Emiliania huxleyi (strain CCMP1516)</name>
    <dbReference type="NCBI Taxonomy" id="280463"/>
    <lineage>
        <taxon>Eukaryota</taxon>
        <taxon>Haptista</taxon>
        <taxon>Haptophyta</taxon>
        <taxon>Prymnesiophyceae</taxon>
        <taxon>Isochrysidales</taxon>
        <taxon>Noelaerhabdaceae</taxon>
        <taxon>Emiliania</taxon>
    </lineage>
</organism>
<dbReference type="GO" id="GO:0051260">
    <property type="term" value="P:protein homooligomerization"/>
    <property type="evidence" value="ECO:0007669"/>
    <property type="project" value="InterPro"/>
</dbReference>
<proteinExistence type="predicted"/>
<dbReference type="GeneID" id="17259977"/>
<dbReference type="AlphaFoldDB" id="A0A0D3IRE5"/>
<accession>A0A0D3IRE5</accession>
<feature type="region of interest" description="Disordered" evidence="1">
    <location>
        <begin position="205"/>
        <end position="253"/>
    </location>
</feature>
<dbReference type="RefSeq" id="XP_005766259.1">
    <property type="nucleotide sequence ID" value="XM_005766202.1"/>
</dbReference>
<dbReference type="Gene3D" id="3.30.710.10">
    <property type="entry name" value="Potassium Channel Kv1.1, Chain A"/>
    <property type="match status" value="1"/>
</dbReference>
<evidence type="ECO:0000259" key="2">
    <source>
        <dbReference type="Pfam" id="PF02214"/>
    </source>
</evidence>
<evidence type="ECO:0000313" key="4">
    <source>
        <dbReference type="Proteomes" id="UP000013827"/>
    </source>
</evidence>
<keyword evidence="4" id="KW-1185">Reference proteome</keyword>